<evidence type="ECO:0000256" key="3">
    <source>
        <dbReference type="ARBA" id="ARBA00023295"/>
    </source>
</evidence>
<feature type="domain" description="Glycosyl hydrolase family 13 catalytic" evidence="5">
    <location>
        <begin position="165"/>
        <end position="573"/>
    </location>
</feature>
<evidence type="ECO:0000259" key="5">
    <source>
        <dbReference type="SMART" id="SM00642"/>
    </source>
</evidence>
<dbReference type="InterPro" id="IPR011837">
    <property type="entry name" value="Glycogen_debranch_GlgX"/>
</dbReference>
<keyword evidence="3" id="KW-0326">Glycosidase</keyword>
<dbReference type="InterPro" id="IPR013783">
    <property type="entry name" value="Ig-like_fold"/>
</dbReference>
<dbReference type="PANTHER" id="PTHR43002">
    <property type="entry name" value="GLYCOGEN DEBRANCHING ENZYME"/>
    <property type="match status" value="1"/>
</dbReference>
<dbReference type="InterPro" id="IPR014756">
    <property type="entry name" value="Ig_E-set"/>
</dbReference>
<dbReference type="NCBIfam" id="TIGR02100">
    <property type="entry name" value="glgX_debranch"/>
    <property type="match status" value="1"/>
</dbReference>
<dbReference type="InterPro" id="IPR017853">
    <property type="entry name" value="GH"/>
</dbReference>
<keyword evidence="2" id="KW-0378">Hydrolase</keyword>
<feature type="region of interest" description="Disordered" evidence="4">
    <location>
        <begin position="475"/>
        <end position="496"/>
    </location>
</feature>
<comment type="similarity">
    <text evidence="1">Belongs to the glycosyl hydrolase 13 family.</text>
</comment>
<evidence type="ECO:0000256" key="1">
    <source>
        <dbReference type="ARBA" id="ARBA00008061"/>
    </source>
</evidence>
<proteinExistence type="inferred from homology"/>
<dbReference type="SUPFAM" id="SSF81296">
    <property type="entry name" value="E set domains"/>
    <property type="match status" value="1"/>
</dbReference>
<accession>A0ABY9TIU7</accession>
<dbReference type="InterPro" id="IPR006047">
    <property type="entry name" value="GH13_cat_dom"/>
</dbReference>
<dbReference type="EMBL" id="CP134146">
    <property type="protein sequence ID" value="WNC68682.1"/>
    <property type="molecule type" value="Genomic_DNA"/>
</dbReference>
<dbReference type="Gene3D" id="2.60.40.10">
    <property type="entry name" value="Immunoglobulins"/>
    <property type="match status" value="1"/>
</dbReference>
<dbReference type="Pfam" id="PF02922">
    <property type="entry name" value="CBM_48"/>
    <property type="match status" value="1"/>
</dbReference>
<dbReference type="CDD" id="cd02856">
    <property type="entry name" value="E_set_GDE_Isoamylase_N"/>
    <property type="match status" value="1"/>
</dbReference>
<evidence type="ECO:0000256" key="2">
    <source>
        <dbReference type="ARBA" id="ARBA00022801"/>
    </source>
</evidence>
<dbReference type="Gene3D" id="2.60.40.1180">
    <property type="entry name" value="Golgi alpha-mannosidase II"/>
    <property type="match status" value="1"/>
</dbReference>
<dbReference type="SMART" id="SM00642">
    <property type="entry name" value="Aamy"/>
    <property type="match status" value="1"/>
</dbReference>
<evidence type="ECO:0000256" key="4">
    <source>
        <dbReference type="SAM" id="MobiDB-lite"/>
    </source>
</evidence>
<organism evidence="6 7">
    <name type="scientific">Thalassotalea nanhaiensis</name>
    <dbReference type="NCBI Taxonomy" id="3065648"/>
    <lineage>
        <taxon>Bacteria</taxon>
        <taxon>Pseudomonadati</taxon>
        <taxon>Pseudomonadota</taxon>
        <taxon>Gammaproteobacteria</taxon>
        <taxon>Alteromonadales</taxon>
        <taxon>Colwelliaceae</taxon>
        <taxon>Thalassotalea</taxon>
    </lineage>
</organism>
<dbReference type="Proteomes" id="UP001248581">
    <property type="component" value="Chromosome"/>
</dbReference>
<evidence type="ECO:0000313" key="6">
    <source>
        <dbReference type="EMBL" id="WNC68682.1"/>
    </source>
</evidence>
<dbReference type="SUPFAM" id="SSF51445">
    <property type="entry name" value="(Trans)glycosidases"/>
    <property type="match status" value="1"/>
</dbReference>
<keyword evidence="7" id="KW-1185">Reference proteome</keyword>
<reference evidence="7" key="1">
    <citation type="submission" date="2023-09" db="EMBL/GenBank/DDBJ databases">
        <authorList>
            <person name="Li S."/>
            <person name="Li X."/>
            <person name="Zhang C."/>
            <person name="Zhao Z."/>
        </authorList>
    </citation>
    <scope>NUCLEOTIDE SEQUENCE [LARGE SCALE GENOMIC DNA]</scope>
    <source>
        <strain evidence="7">SQ345</strain>
    </source>
</reference>
<gene>
    <name evidence="6" type="primary">glgX</name>
    <name evidence="6" type="ORF">RI845_00705</name>
</gene>
<dbReference type="InterPro" id="IPR013780">
    <property type="entry name" value="Glyco_hydro_b"/>
</dbReference>
<protein>
    <submittedName>
        <fullName evidence="6">Glycogen debranching protein GlgX</fullName>
    </submittedName>
</protein>
<evidence type="ECO:0000313" key="7">
    <source>
        <dbReference type="Proteomes" id="UP001248581"/>
    </source>
</evidence>
<dbReference type="Pfam" id="PF00128">
    <property type="entry name" value="Alpha-amylase"/>
    <property type="match status" value="2"/>
</dbReference>
<dbReference type="InterPro" id="IPR044505">
    <property type="entry name" value="GlgX_Isoamylase_N_E_set"/>
</dbReference>
<sequence length="712" mass="81034">MTLAKLVNPGKHYPLGATFDGSGTNFALFSANATKVELCLFDKVTETELSRVELTEYTDEVWHGYLPQVQPGTLYGYRVHGPYEPHNGHRFNPAKLLLDPYAKQLNKSFTWSERHYGFDINSCAQDLMIDHTDNAVCMPKCVVVEPLVGLNNAVTVNDNETIIYEAHVKGFTQLNPDVPVEMRGTFKGLSHPSVIEYLKDLGVTSVELLPVHGFFDESFALEKELKNYWGYNSIAFFAPEPRYCQQQDLIEFQQMVDAFHQAGLQVILDVVYNHTAEGNHMGPTYSFKGIDNASYYRLEPQDKRFYINHSGCGNTLNLAHPRVLQMVMDSLRYWVEVMGIDGFRFDLAPILGRQDLQGNDNFYGHSSFFAALRQDPVLAHVKLIAEPWDIGHGGYQLGQFPGNWYEWNDRYRDAVRRFWRGEGNMIAEFARRLHGSGDIFEHHGRRPYASVNVVTTHDGYTLHDLVTFEQRHNQANGEQNRDGHKSNFSRNYGVEGETSDANINKIRKQQKRNILATLFLSQGTPMLLAGDERNNSQYGNNNAYCQDNEITWINWDKQDEQQVHFVKQLIKLRKQHPLLNRLNYQHGQQVSAKTGLPDISWFNCHGEAMDESNWHNKALKSFAMMLADTNNFDENKKANVSNDDALLIIFNAADVASNFQLPNLPGNWIQIINTADSTAEITNTLIDNTLLSVAPFSCSVLTYSQHDTQGIQ</sequence>
<dbReference type="InterPro" id="IPR004193">
    <property type="entry name" value="Glyco_hydro_13_N"/>
</dbReference>
<dbReference type="RefSeq" id="WP_348387837.1">
    <property type="nucleotide sequence ID" value="NZ_CP134146.1"/>
</dbReference>
<dbReference type="SUPFAM" id="SSF51011">
    <property type="entry name" value="Glycosyl hydrolase domain"/>
    <property type="match status" value="1"/>
</dbReference>
<dbReference type="CDD" id="cd11326">
    <property type="entry name" value="AmyAc_Glg_debranch"/>
    <property type="match status" value="1"/>
</dbReference>
<dbReference type="Gene3D" id="3.20.20.80">
    <property type="entry name" value="Glycosidases"/>
    <property type="match status" value="1"/>
</dbReference>
<name>A0ABY9TIU7_9GAMM</name>